<dbReference type="HOGENOM" id="CLU_2328154_0_0_4"/>
<reference evidence="2" key="1">
    <citation type="journal article" date="2012" name="Stand. Genomic Sci.">
        <title>Genome sequence of strain HIMB624, a cultured representative from the OM43 clade of marine Betaproteobacteria.</title>
        <authorList>
            <person name="Huggett M.J."/>
            <person name="Hayakawa D.H."/>
            <person name="Rappe M.S."/>
        </authorList>
    </citation>
    <scope>NUCLEOTIDE SEQUENCE [LARGE SCALE GENOMIC DNA]</scope>
    <source>
        <strain evidence="2">KB13</strain>
    </source>
</reference>
<keyword evidence="2" id="KW-1185">Reference proteome</keyword>
<dbReference type="EMBL" id="DS995299">
    <property type="protein sequence ID" value="EDZ64125.1"/>
    <property type="molecule type" value="Genomic_DNA"/>
</dbReference>
<name>B6BWQ4_9PROT</name>
<evidence type="ECO:0000313" key="1">
    <source>
        <dbReference type="EMBL" id="EDZ64125.1"/>
    </source>
</evidence>
<gene>
    <name evidence="1" type="ORF">KB13_257</name>
</gene>
<evidence type="ECO:0000313" key="2">
    <source>
        <dbReference type="Proteomes" id="UP000004188"/>
    </source>
</evidence>
<protein>
    <submittedName>
        <fullName evidence="1">Uncharacterized protein</fullName>
    </submittedName>
</protein>
<dbReference type="STRING" id="314607.KB13_257"/>
<sequence length="98" mass="11800">MKLAKKLSEVLKNLEWDLSLEIDRYLGPQAAGLYQRLSNKIITRIRDITKNIMETTVEYYQEENKIFAKPYQVKEFNNDVDELLIRFENLQRKYNEII</sequence>
<organism evidence="1 2">
    <name type="scientific">beta proteobacterium KB13</name>
    <dbReference type="NCBI Taxonomy" id="314607"/>
    <lineage>
        <taxon>Bacteria</taxon>
        <taxon>Pseudomonadati</taxon>
        <taxon>Pseudomonadota</taxon>
        <taxon>Betaproteobacteria</taxon>
        <taxon>Nitrosomonadales</taxon>
        <taxon>OM43 clade</taxon>
    </lineage>
</organism>
<accession>B6BWQ4</accession>
<dbReference type="AlphaFoldDB" id="B6BWQ4"/>
<proteinExistence type="predicted"/>
<dbReference type="Proteomes" id="UP000004188">
    <property type="component" value="Unassembled WGS sequence"/>
</dbReference>